<dbReference type="RefSeq" id="WP_063243029.1">
    <property type="nucleotide sequence ID" value="NZ_LUKF01000003.1"/>
</dbReference>
<evidence type="ECO:0000313" key="3">
    <source>
        <dbReference type="EMBL" id="KYG70119.1"/>
    </source>
</evidence>
<dbReference type="InterPro" id="IPR036034">
    <property type="entry name" value="PDZ_sf"/>
</dbReference>
<dbReference type="EMBL" id="LUKF01000003">
    <property type="protein sequence ID" value="KYG70119.1"/>
    <property type="molecule type" value="Genomic_DNA"/>
</dbReference>
<dbReference type="Gene3D" id="3.90.226.10">
    <property type="entry name" value="2-enoyl-CoA Hydratase, Chain A, domain 1"/>
    <property type="match status" value="1"/>
</dbReference>
<dbReference type="SMART" id="SM00245">
    <property type="entry name" value="TSPc"/>
    <property type="match status" value="1"/>
</dbReference>
<dbReference type="Pfam" id="PF03572">
    <property type="entry name" value="Peptidase_S41"/>
    <property type="match status" value="1"/>
</dbReference>
<gene>
    <name evidence="3" type="ORF">AZI85_15655</name>
</gene>
<evidence type="ECO:0000256" key="1">
    <source>
        <dbReference type="SAM" id="SignalP"/>
    </source>
</evidence>
<evidence type="ECO:0000259" key="2">
    <source>
        <dbReference type="SMART" id="SM00245"/>
    </source>
</evidence>
<comment type="caution">
    <text evidence="3">The sequence shown here is derived from an EMBL/GenBank/DDBJ whole genome shotgun (WGS) entry which is preliminary data.</text>
</comment>
<dbReference type="SUPFAM" id="SSF52096">
    <property type="entry name" value="ClpP/crotonase"/>
    <property type="match status" value="1"/>
</dbReference>
<dbReference type="Proteomes" id="UP000075391">
    <property type="component" value="Unassembled WGS sequence"/>
</dbReference>
<evidence type="ECO:0000313" key="4">
    <source>
        <dbReference type="Proteomes" id="UP000075391"/>
    </source>
</evidence>
<accession>A0A150WUG0</accession>
<dbReference type="GO" id="GO:0008236">
    <property type="term" value="F:serine-type peptidase activity"/>
    <property type="evidence" value="ECO:0007669"/>
    <property type="project" value="InterPro"/>
</dbReference>
<dbReference type="GO" id="GO:0007165">
    <property type="term" value="P:signal transduction"/>
    <property type="evidence" value="ECO:0007669"/>
    <property type="project" value="TreeGrafter"/>
</dbReference>
<feature type="chain" id="PRO_5007573444" evidence="1">
    <location>
        <begin position="20"/>
        <end position="401"/>
    </location>
</feature>
<protein>
    <submittedName>
        <fullName evidence="3">Carboxy-terminal processing protease</fullName>
    </submittedName>
</protein>
<dbReference type="Gene3D" id="2.30.42.10">
    <property type="match status" value="1"/>
</dbReference>
<dbReference type="OrthoDB" id="2327485at2"/>
<dbReference type="GO" id="GO:0030288">
    <property type="term" value="C:outer membrane-bounded periplasmic space"/>
    <property type="evidence" value="ECO:0007669"/>
    <property type="project" value="TreeGrafter"/>
</dbReference>
<dbReference type="PANTHER" id="PTHR32060">
    <property type="entry name" value="TAIL-SPECIFIC PROTEASE"/>
    <property type="match status" value="1"/>
</dbReference>
<dbReference type="AlphaFoldDB" id="A0A150WUG0"/>
<dbReference type="SUPFAM" id="SSF50156">
    <property type="entry name" value="PDZ domain-like"/>
    <property type="match status" value="1"/>
</dbReference>
<dbReference type="PANTHER" id="PTHR32060:SF30">
    <property type="entry name" value="CARBOXY-TERMINAL PROCESSING PROTEASE CTPA"/>
    <property type="match status" value="1"/>
</dbReference>
<dbReference type="InterPro" id="IPR029045">
    <property type="entry name" value="ClpP/crotonase-like_dom_sf"/>
</dbReference>
<keyword evidence="1" id="KW-0732">Signal</keyword>
<feature type="signal peptide" evidence="1">
    <location>
        <begin position="1"/>
        <end position="19"/>
    </location>
</feature>
<organism evidence="3 4">
    <name type="scientific">Bdellovibrio bacteriovorus</name>
    <dbReference type="NCBI Taxonomy" id="959"/>
    <lineage>
        <taxon>Bacteria</taxon>
        <taxon>Pseudomonadati</taxon>
        <taxon>Bdellovibrionota</taxon>
        <taxon>Bdellovibrionia</taxon>
        <taxon>Bdellovibrionales</taxon>
        <taxon>Pseudobdellovibrionaceae</taxon>
        <taxon>Bdellovibrio</taxon>
    </lineage>
</organism>
<keyword evidence="3" id="KW-0378">Hydrolase</keyword>
<dbReference type="GO" id="GO:0004175">
    <property type="term" value="F:endopeptidase activity"/>
    <property type="evidence" value="ECO:0007669"/>
    <property type="project" value="TreeGrafter"/>
</dbReference>
<name>A0A150WUG0_BDEBC</name>
<proteinExistence type="predicted"/>
<sequence>MSRVLAILLALSCAFGAYHFTLQKSFVNPYPVVCDLVSSKIFLEDDQVKKWNRICHRRSRLVTPYSPKKLVIKDINNVLGLLNVSHLEVYDSSEVKSIWRGEALETGIESEFVDSELVIFKLHPKSPGALAGLKKGDVIKSINREQPNPWEAATESGTYLIERKEQEIAFEIKAANIVRKEEVSFEELKNKAAMIQIPSFRADFFADEKIVELQKKLQDVNRLVVDLRGNAGGNFVAGLRFLSLVMCQPEEVGRIVRPRFPQNVTAELPDDLRDEKQLEILDRSKEVLLKTFKQDTCFRGDIKVLVDGKTASVAEMVAQALKEFKKAPLLGSPSRGQMLVGVWYPLNEVGPGVEISIPEALYLSHNKYKIEGQGVELDKVLYYNLNEMQAGIDSWVKRALD</sequence>
<keyword evidence="3" id="KW-0645">Protease</keyword>
<dbReference type="CDD" id="cd06567">
    <property type="entry name" value="Peptidase_S41"/>
    <property type="match status" value="1"/>
</dbReference>
<feature type="domain" description="Tail specific protease" evidence="2">
    <location>
        <begin position="165"/>
        <end position="382"/>
    </location>
</feature>
<reference evidence="3 4" key="1">
    <citation type="submission" date="2016-03" db="EMBL/GenBank/DDBJ databases">
        <authorList>
            <person name="Ploux O."/>
        </authorList>
    </citation>
    <scope>NUCLEOTIDE SEQUENCE [LARGE SCALE GENOMIC DNA]</scope>
    <source>
        <strain evidence="3 4">BER2</strain>
    </source>
</reference>
<dbReference type="GO" id="GO:0006508">
    <property type="term" value="P:proteolysis"/>
    <property type="evidence" value="ECO:0007669"/>
    <property type="project" value="UniProtKB-KW"/>
</dbReference>
<dbReference type="InterPro" id="IPR005151">
    <property type="entry name" value="Tail-specific_protease"/>
</dbReference>